<evidence type="ECO:0000256" key="1">
    <source>
        <dbReference type="ARBA" id="ARBA00001964"/>
    </source>
</evidence>
<evidence type="ECO:0000259" key="5">
    <source>
        <dbReference type="SMART" id="SM00861"/>
    </source>
</evidence>
<accession>A0A1G5S3P0</accession>
<name>A0A1G5S3P0_9FIRM</name>
<dbReference type="InterPro" id="IPR033248">
    <property type="entry name" value="Transketolase_C"/>
</dbReference>
<dbReference type="AlphaFoldDB" id="A0A1G5S3P0"/>
<feature type="domain" description="Transketolase-like pyrimidine-binding" evidence="5">
    <location>
        <begin position="10"/>
        <end position="175"/>
    </location>
</feature>
<dbReference type="InterPro" id="IPR029061">
    <property type="entry name" value="THDP-binding"/>
</dbReference>
<evidence type="ECO:0000313" key="6">
    <source>
        <dbReference type="EMBL" id="SCZ80778.1"/>
    </source>
</evidence>
<keyword evidence="4" id="KW-0786">Thiamine pyrophosphate</keyword>
<dbReference type="GO" id="GO:0016740">
    <property type="term" value="F:transferase activity"/>
    <property type="evidence" value="ECO:0007669"/>
    <property type="project" value="UniProtKB-KW"/>
</dbReference>
<keyword evidence="7" id="KW-1185">Reference proteome</keyword>
<dbReference type="InterPro" id="IPR005475">
    <property type="entry name" value="Transketolase-like_Pyr-bd"/>
</dbReference>
<organism evidence="6 7">
    <name type="scientific">Acidaminobacter hydrogenoformans DSM 2784</name>
    <dbReference type="NCBI Taxonomy" id="1120920"/>
    <lineage>
        <taxon>Bacteria</taxon>
        <taxon>Bacillati</taxon>
        <taxon>Bacillota</taxon>
        <taxon>Clostridia</taxon>
        <taxon>Peptostreptococcales</taxon>
        <taxon>Acidaminobacteraceae</taxon>
        <taxon>Acidaminobacter</taxon>
    </lineage>
</organism>
<comment type="similarity">
    <text evidence="2">Belongs to the transketolase family.</text>
</comment>
<dbReference type="STRING" id="1120920.SAMN03080599_02442"/>
<evidence type="ECO:0000256" key="2">
    <source>
        <dbReference type="ARBA" id="ARBA00007131"/>
    </source>
</evidence>
<comment type="cofactor">
    <cofactor evidence="1">
        <name>thiamine diphosphate</name>
        <dbReference type="ChEBI" id="CHEBI:58937"/>
    </cofactor>
</comment>
<dbReference type="InterPro" id="IPR020826">
    <property type="entry name" value="Transketolase_BS"/>
</dbReference>
<gene>
    <name evidence="6" type="ORF">SAMN03080599_02442</name>
</gene>
<dbReference type="SMART" id="SM00861">
    <property type="entry name" value="Transket_pyr"/>
    <property type="match status" value="1"/>
</dbReference>
<protein>
    <submittedName>
        <fullName evidence="6">Transketolase</fullName>
    </submittedName>
</protein>
<evidence type="ECO:0000256" key="3">
    <source>
        <dbReference type="ARBA" id="ARBA00022679"/>
    </source>
</evidence>
<dbReference type="PANTHER" id="PTHR43825">
    <property type="entry name" value="PYRUVATE DEHYDROGENASE E1 COMPONENT"/>
    <property type="match status" value="1"/>
</dbReference>
<reference evidence="6 7" key="1">
    <citation type="submission" date="2016-10" db="EMBL/GenBank/DDBJ databases">
        <authorList>
            <person name="de Groot N.N."/>
        </authorList>
    </citation>
    <scope>NUCLEOTIDE SEQUENCE [LARGE SCALE GENOMIC DNA]</scope>
    <source>
        <strain evidence="6 7">DSM 2784</strain>
    </source>
</reference>
<dbReference type="PROSITE" id="PS00802">
    <property type="entry name" value="TRANSKETOLASE_2"/>
    <property type="match status" value="1"/>
</dbReference>
<dbReference type="Pfam" id="PF02780">
    <property type="entry name" value="Transketolase_C"/>
    <property type="match status" value="1"/>
</dbReference>
<dbReference type="SUPFAM" id="SSF52518">
    <property type="entry name" value="Thiamin diphosphate-binding fold (THDP-binding)"/>
    <property type="match status" value="1"/>
</dbReference>
<evidence type="ECO:0000313" key="7">
    <source>
        <dbReference type="Proteomes" id="UP000199208"/>
    </source>
</evidence>
<evidence type="ECO:0000256" key="4">
    <source>
        <dbReference type="ARBA" id="ARBA00023052"/>
    </source>
</evidence>
<dbReference type="InterPro" id="IPR009014">
    <property type="entry name" value="Transketo_C/PFOR_II"/>
</dbReference>
<dbReference type="PANTHER" id="PTHR43825:SF1">
    <property type="entry name" value="TRANSKETOLASE-LIKE PYRIMIDINE-BINDING DOMAIN-CONTAINING PROTEIN"/>
    <property type="match status" value="1"/>
</dbReference>
<dbReference type="Pfam" id="PF02779">
    <property type="entry name" value="Transket_pyr"/>
    <property type="match status" value="1"/>
</dbReference>
<dbReference type="SUPFAM" id="SSF52922">
    <property type="entry name" value="TK C-terminal domain-like"/>
    <property type="match status" value="1"/>
</dbReference>
<dbReference type="EMBL" id="FMWL01000014">
    <property type="protein sequence ID" value="SCZ80778.1"/>
    <property type="molecule type" value="Genomic_DNA"/>
</dbReference>
<dbReference type="FunFam" id="3.40.50.970:FF:000129">
    <property type="entry name" value="Transketolase"/>
    <property type="match status" value="1"/>
</dbReference>
<dbReference type="InterPro" id="IPR051157">
    <property type="entry name" value="PDH/Transketolase"/>
</dbReference>
<keyword evidence="3" id="KW-0808">Transferase</keyword>
<dbReference type="RefSeq" id="WP_242870898.1">
    <property type="nucleotide sequence ID" value="NZ_FMWL01000014.1"/>
</dbReference>
<sequence length="315" mass="33273">MSKPSAQKKMATREAYGEILASLGEKYPEIVALDADLSKSTKTDVFAKKYPERFFDMGIAEQNMMGVAAGMAASGLKPFASTFAMFAAGRAFEIIRNSICYPNLNVRICATHAGITVGEDGASHQAIEDIALMRVLPNMTVLQPSDGVSAKALIEASLKIDGPVYVRLGRSAVPILYPEDAAFEIGKAAVLREGIDVTLIATGIMVNEALIAAEALSEQNISARVLDLHTIKPLDTEAVLKAASETQLIVTAEEHSVIGGLGSAVAEAVSEGCPVKVVRIGIKDTFGESGTPEALLEKYGLTAAHLVKAVVENLK</sequence>
<dbReference type="Proteomes" id="UP000199208">
    <property type="component" value="Unassembled WGS sequence"/>
</dbReference>
<dbReference type="CDD" id="cd07033">
    <property type="entry name" value="TPP_PYR_DXS_TK_like"/>
    <property type="match status" value="1"/>
</dbReference>
<proteinExistence type="inferred from homology"/>
<dbReference type="Gene3D" id="3.40.50.970">
    <property type="match status" value="1"/>
</dbReference>
<dbReference type="Gene3D" id="3.40.50.920">
    <property type="match status" value="1"/>
</dbReference>